<feature type="compositionally biased region" description="Basic and acidic residues" evidence="5">
    <location>
        <begin position="7"/>
        <end position="16"/>
    </location>
</feature>
<accession>A0A0C3AKU9</accession>
<keyword evidence="3 4" id="KW-0694">RNA-binding</keyword>
<sequence length="548" mass="62507">MSTNGMEVDKQSDVKSSHNGSPNGKRSHRSRSRGSDRRDKDRDRRHSDRDQRDKDRDRHRSDRDRGGSRERRHHDDDKYRDRDRRDTRDRRDRDRDHYRSRSRDRDGHRRRDDPRDDDRREKRRREDGEEGAPDGKRRKEDSDRSTGDARGERRDRSRDSDRRRRDRYPNQGRRPSGGVDGPVARASPSYVAPQEYVPEEEGDSEQRSVFVSQLAARLTARDLGYFFEDKLGDNSVRDARIVTDRLSKRSKGIGYVEFRSMDHVSKAIALTGTIVMGLPIKVQLTEAERNRVHSGDLLNLPPGVTAPPGGPMQLYVGSLHFQLTEEEIKQVFEPFGELEFVDLHRDPATGRSKGYCFIQYRRPEDARMALEQMDGFELAGRTLRVNTVHEKGMAIATGGSMGIRGSGNQAESLDEGGGNLNAVSRQALMQKLARVPDPQVILPVSAPKIDIKSQETRCVLLTNAFDPSEETEPDWDKALLDDVKAECESRFGKVERIVIEKDSKGEIYIQFEDLKSAKSALSNLNGRWFGGHQISASYISDAIMRAHA</sequence>
<evidence type="ECO:0000256" key="3">
    <source>
        <dbReference type="ARBA" id="ARBA00022884"/>
    </source>
</evidence>
<name>A0A0C3AKU9_SERVB</name>
<dbReference type="NCBIfam" id="TIGR01622">
    <property type="entry name" value="SF-CC1"/>
    <property type="match status" value="1"/>
</dbReference>
<dbReference type="AlphaFoldDB" id="A0A0C3AKU9"/>
<evidence type="ECO:0000313" key="7">
    <source>
        <dbReference type="EMBL" id="KIM25185.1"/>
    </source>
</evidence>
<dbReference type="CDD" id="cd12284">
    <property type="entry name" value="RRM2_RBM23_RBM39"/>
    <property type="match status" value="1"/>
</dbReference>
<dbReference type="InterPro" id="IPR035979">
    <property type="entry name" value="RBD_domain_sf"/>
</dbReference>
<evidence type="ECO:0000256" key="4">
    <source>
        <dbReference type="PROSITE-ProRule" id="PRU00176"/>
    </source>
</evidence>
<dbReference type="GO" id="GO:0005634">
    <property type="term" value="C:nucleus"/>
    <property type="evidence" value="ECO:0007669"/>
    <property type="project" value="InterPro"/>
</dbReference>
<evidence type="ECO:0000259" key="6">
    <source>
        <dbReference type="PROSITE" id="PS50102"/>
    </source>
</evidence>
<dbReference type="SUPFAM" id="SSF54928">
    <property type="entry name" value="RNA-binding domain, RBD"/>
    <property type="match status" value="2"/>
</dbReference>
<reference evidence="8" key="2">
    <citation type="submission" date="2015-01" db="EMBL/GenBank/DDBJ databases">
        <title>Evolutionary Origins and Diversification of the Mycorrhizal Mutualists.</title>
        <authorList>
            <consortium name="DOE Joint Genome Institute"/>
            <consortium name="Mycorrhizal Genomics Consortium"/>
            <person name="Kohler A."/>
            <person name="Kuo A."/>
            <person name="Nagy L.G."/>
            <person name="Floudas D."/>
            <person name="Copeland A."/>
            <person name="Barry K.W."/>
            <person name="Cichocki N."/>
            <person name="Veneault-Fourrey C."/>
            <person name="LaButti K."/>
            <person name="Lindquist E.A."/>
            <person name="Lipzen A."/>
            <person name="Lundell T."/>
            <person name="Morin E."/>
            <person name="Murat C."/>
            <person name="Riley R."/>
            <person name="Ohm R."/>
            <person name="Sun H."/>
            <person name="Tunlid A."/>
            <person name="Henrissat B."/>
            <person name="Grigoriev I.V."/>
            <person name="Hibbett D.S."/>
            <person name="Martin F."/>
        </authorList>
    </citation>
    <scope>NUCLEOTIDE SEQUENCE [LARGE SCALE GENOMIC DNA]</scope>
    <source>
        <strain evidence="8">MAFF 305830</strain>
    </source>
</reference>
<dbReference type="InterPro" id="IPR012677">
    <property type="entry name" value="Nucleotide-bd_a/b_plait_sf"/>
</dbReference>
<dbReference type="PANTHER" id="PTHR48036">
    <property type="entry name" value="SPLICING FACTOR (PAD-1), PUTATIVE (AFU_ORTHOLOGUE AFUA_1G15810)-RELATED"/>
    <property type="match status" value="1"/>
</dbReference>
<dbReference type="STRING" id="933852.A0A0C3AKU9"/>
<dbReference type="PROSITE" id="PS50102">
    <property type="entry name" value="RRM"/>
    <property type="match status" value="3"/>
</dbReference>
<keyword evidence="8" id="KW-1185">Reference proteome</keyword>
<protein>
    <recommendedName>
        <fullName evidence="6">RRM domain-containing protein</fullName>
    </recommendedName>
</protein>
<keyword evidence="2" id="KW-0677">Repeat</keyword>
<dbReference type="OrthoDB" id="5411533at2759"/>
<evidence type="ECO:0000313" key="8">
    <source>
        <dbReference type="Proteomes" id="UP000054097"/>
    </source>
</evidence>
<dbReference type="HOGENOM" id="CLU_020551_4_0_1"/>
<feature type="region of interest" description="Disordered" evidence="5">
    <location>
        <begin position="1"/>
        <end position="190"/>
    </location>
</feature>
<dbReference type="Pfam" id="PF15519">
    <property type="entry name" value="RBM39linker"/>
    <property type="match status" value="1"/>
</dbReference>
<dbReference type="InterPro" id="IPR029123">
    <property type="entry name" value="RBM39_linker"/>
</dbReference>
<dbReference type="SMART" id="SM00361">
    <property type="entry name" value="RRM_1"/>
    <property type="match status" value="2"/>
</dbReference>
<dbReference type="InterPro" id="IPR000504">
    <property type="entry name" value="RRM_dom"/>
</dbReference>
<dbReference type="EMBL" id="KN824316">
    <property type="protein sequence ID" value="KIM25185.1"/>
    <property type="molecule type" value="Genomic_DNA"/>
</dbReference>
<gene>
    <name evidence="7" type="ORF">M408DRAFT_331293</name>
</gene>
<evidence type="ECO:0000256" key="5">
    <source>
        <dbReference type="SAM" id="MobiDB-lite"/>
    </source>
</evidence>
<dbReference type="SMART" id="SM00360">
    <property type="entry name" value="RRM"/>
    <property type="match status" value="3"/>
</dbReference>
<evidence type="ECO:0000256" key="1">
    <source>
        <dbReference type="ARBA" id="ARBA00022553"/>
    </source>
</evidence>
<dbReference type="Pfam" id="PF00076">
    <property type="entry name" value="RRM_1"/>
    <property type="match status" value="3"/>
</dbReference>
<feature type="compositionally biased region" description="Basic and acidic residues" evidence="5">
    <location>
        <begin position="33"/>
        <end position="163"/>
    </location>
</feature>
<dbReference type="InterPro" id="IPR006509">
    <property type="entry name" value="RBM39_SF"/>
</dbReference>
<feature type="domain" description="RRM" evidence="6">
    <location>
        <begin position="207"/>
        <end position="287"/>
    </location>
</feature>
<evidence type="ECO:0000256" key="2">
    <source>
        <dbReference type="ARBA" id="ARBA00022737"/>
    </source>
</evidence>
<dbReference type="InterPro" id="IPR003954">
    <property type="entry name" value="RRM_euk-type"/>
</dbReference>
<reference evidence="7 8" key="1">
    <citation type="submission" date="2014-04" db="EMBL/GenBank/DDBJ databases">
        <authorList>
            <consortium name="DOE Joint Genome Institute"/>
            <person name="Kuo A."/>
            <person name="Zuccaro A."/>
            <person name="Kohler A."/>
            <person name="Nagy L.G."/>
            <person name="Floudas D."/>
            <person name="Copeland A."/>
            <person name="Barry K.W."/>
            <person name="Cichocki N."/>
            <person name="Veneault-Fourrey C."/>
            <person name="LaButti K."/>
            <person name="Lindquist E.A."/>
            <person name="Lipzen A."/>
            <person name="Lundell T."/>
            <person name="Morin E."/>
            <person name="Murat C."/>
            <person name="Sun H."/>
            <person name="Tunlid A."/>
            <person name="Henrissat B."/>
            <person name="Grigoriev I.V."/>
            <person name="Hibbett D.S."/>
            <person name="Martin F."/>
            <person name="Nordberg H.P."/>
            <person name="Cantor M.N."/>
            <person name="Hua S.X."/>
        </authorList>
    </citation>
    <scope>NUCLEOTIDE SEQUENCE [LARGE SCALE GENOMIC DNA]</scope>
    <source>
        <strain evidence="7 8">MAFF 305830</strain>
    </source>
</reference>
<proteinExistence type="predicted"/>
<dbReference type="GO" id="GO:0006397">
    <property type="term" value="P:mRNA processing"/>
    <property type="evidence" value="ECO:0007669"/>
    <property type="project" value="InterPro"/>
</dbReference>
<dbReference type="Gene3D" id="3.30.70.330">
    <property type="match status" value="3"/>
</dbReference>
<feature type="domain" description="RRM" evidence="6">
    <location>
        <begin position="457"/>
        <end position="541"/>
    </location>
</feature>
<dbReference type="CDD" id="cd12285">
    <property type="entry name" value="RRM3_RBM39_like"/>
    <property type="match status" value="1"/>
</dbReference>
<dbReference type="Proteomes" id="UP000054097">
    <property type="component" value="Unassembled WGS sequence"/>
</dbReference>
<feature type="domain" description="RRM" evidence="6">
    <location>
        <begin position="312"/>
        <end position="390"/>
    </location>
</feature>
<organism evidence="7 8">
    <name type="scientific">Serendipita vermifera MAFF 305830</name>
    <dbReference type="NCBI Taxonomy" id="933852"/>
    <lineage>
        <taxon>Eukaryota</taxon>
        <taxon>Fungi</taxon>
        <taxon>Dikarya</taxon>
        <taxon>Basidiomycota</taxon>
        <taxon>Agaricomycotina</taxon>
        <taxon>Agaricomycetes</taxon>
        <taxon>Sebacinales</taxon>
        <taxon>Serendipitaceae</taxon>
        <taxon>Serendipita</taxon>
    </lineage>
</organism>
<keyword evidence="1" id="KW-0597">Phosphoprotein</keyword>
<dbReference type="GO" id="GO:0003723">
    <property type="term" value="F:RNA binding"/>
    <property type="evidence" value="ECO:0007669"/>
    <property type="project" value="UniProtKB-UniRule"/>
</dbReference>